<feature type="signal peptide" evidence="6">
    <location>
        <begin position="1"/>
        <end position="24"/>
    </location>
</feature>
<feature type="compositionally biased region" description="Basic and acidic residues" evidence="5">
    <location>
        <begin position="209"/>
        <end position="218"/>
    </location>
</feature>
<keyword evidence="2 4" id="KW-0472">Membrane</keyword>
<reference evidence="8 9" key="1">
    <citation type="journal article" date="2010" name="J. Bacteriol.">
        <title>Completed genome sequence of the anaerobic iron-oxidizing bacterium Acidovorax ebreus strain TPSY.</title>
        <authorList>
            <person name="Byrne-Bailey K.G."/>
            <person name="Weber K.A."/>
            <person name="Chair A.H."/>
            <person name="Bose S."/>
            <person name="Knox T."/>
            <person name="Spanbauer T.L."/>
            <person name="Chertkov O."/>
            <person name="Coates J.D."/>
        </authorList>
    </citation>
    <scope>NUCLEOTIDE SEQUENCE [LARGE SCALE GENOMIC DNA]</scope>
    <source>
        <strain evidence="8 9">TPSY</strain>
    </source>
</reference>
<keyword evidence="3" id="KW-0998">Cell outer membrane</keyword>
<name>A0A9J9QAQ8_ACIET</name>
<sequence length="233" mass="24849">MAVRCSPAWRAVLWAACCAAVASAAQTLEVRRSRQSLAATPTHLQPADAAPLTQLQPHVTHGGLVPRETETRLQAAAGPATLLRAAEVPPQRLEQTHALLVELQAQPTPEQAISIDLPADVLFDFDKAELRADAARSLDKAAELLKSYPQAPIDVVGHTDGKGGDTYNDALSQRRAAAVAAALQSRTGRPIATRGMGKRQPVAPNTTPDGRDDPDGRQRNRRVQIVIGALPVR</sequence>
<feature type="region of interest" description="Disordered" evidence="5">
    <location>
        <begin position="185"/>
        <end position="221"/>
    </location>
</feature>
<evidence type="ECO:0000259" key="7">
    <source>
        <dbReference type="PROSITE" id="PS51123"/>
    </source>
</evidence>
<evidence type="ECO:0000256" key="4">
    <source>
        <dbReference type="PROSITE-ProRule" id="PRU00473"/>
    </source>
</evidence>
<accession>A0A9J9QAQ8</accession>
<evidence type="ECO:0000313" key="8">
    <source>
        <dbReference type="EMBL" id="ACM34110.1"/>
    </source>
</evidence>
<dbReference type="EMBL" id="CP001392">
    <property type="protein sequence ID" value="ACM34110.1"/>
    <property type="molecule type" value="Genomic_DNA"/>
</dbReference>
<comment type="subcellular location">
    <subcellularLocation>
        <location evidence="1">Cell outer membrane</location>
    </subcellularLocation>
</comment>
<feature type="domain" description="OmpA-like" evidence="7">
    <location>
        <begin position="110"/>
        <end position="231"/>
    </location>
</feature>
<dbReference type="Pfam" id="PF00691">
    <property type="entry name" value="OmpA"/>
    <property type="match status" value="1"/>
</dbReference>
<dbReference type="PROSITE" id="PS51123">
    <property type="entry name" value="OMPA_2"/>
    <property type="match status" value="1"/>
</dbReference>
<evidence type="ECO:0000256" key="5">
    <source>
        <dbReference type="SAM" id="MobiDB-lite"/>
    </source>
</evidence>
<organism evidence="8 9">
    <name type="scientific">Acidovorax ebreus (strain TPSY)</name>
    <name type="common">Diaphorobacter sp. (strain TPSY)</name>
    <dbReference type="NCBI Taxonomy" id="535289"/>
    <lineage>
        <taxon>Bacteria</taxon>
        <taxon>Pseudomonadati</taxon>
        <taxon>Pseudomonadota</taxon>
        <taxon>Betaproteobacteria</taxon>
        <taxon>Burkholderiales</taxon>
        <taxon>Comamonadaceae</taxon>
        <taxon>Diaphorobacter</taxon>
    </lineage>
</organism>
<dbReference type="RefSeq" id="WP_015914012.1">
    <property type="nucleotide sequence ID" value="NC_011992.1"/>
</dbReference>
<evidence type="ECO:0000256" key="3">
    <source>
        <dbReference type="ARBA" id="ARBA00023237"/>
    </source>
</evidence>
<dbReference type="CDD" id="cd07185">
    <property type="entry name" value="OmpA_C-like"/>
    <property type="match status" value="1"/>
</dbReference>
<feature type="chain" id="PRO_5039894701" evidence="6">
    <location>
        <begin position="25"/>
        <end position="233"/>
    </location>
</feature>
<dbReference type="GO" id="GO:0009279">
    <property type="term" value="C:cell outer membrane"/>
    <property type="evidence" value="ECO:0007669"/>
    <property type="project" value="UniProtKB-SubCell"/>
</dbReference>
<evidence type="ECO:0000256" key="1">
    <source>
        <dbReference type="ARBA" id="ARBA00004442"/>
    </source>
</evidence>
<dbReference type="KEGG" id="dia:Dtpsy_2675"/>
<gene>
    <name evidence="8" type="ordered locus">Dtpsy_2675</name>
</gene>
<dbReference type="PRINTS" id="PR01021">
    <property type="entry name" value="OMPADOMAIN"/>
</dbReference>
<dbReference type="PANTHER" id="PTHR30329">
    <property type="entry name" value="STATOR ELEMENT OF FLAGELLAR MOTOR COMPLEX"/>
    <property type="match status" value="1"/>
</dbReference>
<dbReference type="SUPFAM" id="SSF103088">
    <property type="entry name" value="OmpA-like"/>
    <property type="match status" value="1"/>
</dbReference>
<evidence type="ECO:0000256" key="2">
    <source>
        <dbReference type="ARBA" id="ARBA00023136"/>
    </source>
</evidence>
<dbReference type="InterPro" id="IPR006665">
    <property type="entry name" value="OmpA-like"/>
</dbReference>
<dbReference type="Gene3D" id="3.30.1330.60">
    <property type="entry name" value="OmpA-like domain"/>
    <property type="match status" value="1"/>
</dbReference>
<dbReference type="AlphaFoldDB" id="A0A9J9QAQ8"/>
<keyword evidence="6" id="KW-0732">Signal</keyword>
<dbReference type="PANTHER" id="PTHR30329:SF21">
    <property type="entry name" value="LIPOPROTEIN YIAD-RELATED"/>
    <property type="match status" value="1"/>
</dbReference>
<keyword evidence="9" id="KW-1185">Reference proteome</keyword>
<dbReference type="InterPro" id="IPR050330">
    <property type="entry name" value="Bact_OuterMem_StrucFunc"/>
</dbReference>
<dbReference type="Proteomes" id="UP000000450">
    <property type="component" value="Chromosome"/>
</dbReference>
<dbReference type="InterPro" id="IPR036737">
    <property type="entry name" value="OmpA-like_sf"/>
</dbReference>
<evidence type="ECO:0000313" key="9">
    <source>
        <dbReference type="Proteomes" id="UP000000450"/>
    </source>
</evidence>
<protein>
    <submittedName>
        <fullName evidence="8">OmpA/MotB domain protein</fullName>
    </submittedName>
</protein>
<proteinExistence type="predicted"/>
<dbReference type="InterPro" id="IPR006664">
    <property type="entry name" value="OMP_bac"/>
</dbReference>
<evidence type="ECO:0000256" key="6">
    <source>
        <dbReference type="SAM" id="SignalP"/>
    </source>
</evidence>